<dbReference type="PRINTS" id="PR00452">
    <property type="entry name" value="SH3DOMAIN"/>
</dbReference>
<evidence type="ECO:0000313" key="6">
    <source>
        <dbReference type="Proteomes" id="UP001151582"/>
    </source>
</evidence>
<comment type="caution">
    <text evidence="5">The sequence shown here is derived from an EMBL/GenBank/DDBJ whole genome shotgun (WGS) entry which is preliminary data.</text>
</comment>
<dbReference type="SUPFAM" id="SSF50044">
    <property type="entry name" value="SH3-domain"/>
    <property type="match status" value="2"/>
</dbReference>
<dbReference type="InterPro" id="IPR036028">
    <property type="entry name" value="SH3-like_dom_sf"/>
</dbReference>
<keyword evidence="6" id="KW-1185">Reference proteome</keyword>
<evidence type="ECO:0000259" key="4">
    <source>
        <dbReference type="PROSITE" id="PS50002"/>
    </source>
</evidence>
<feature type="domain" description="SH3" evidence="4">
    <location>
        <begin position="13"/>
        <end position="74"/>
    </location>
</feature>
<protein>
    <recommendedName>
        <fullName evidence="4">SH3 domain-containing protein</fullName>
    </recommendedName>
</protein>
<evidence type="ECO:0000256" key="2">
    <source>
        <dbReference type="PROSITE-ProRule" id="PRU00192"/>
    </source>
</evidence>
<proteinExistence type="predicted"/>
<sequence>MAFSWPTFDADIIGSYVALAHYPYAAQRDDEISLTAGDLVCLWDRRFTNWWAGANLTTGKTGYFPAQYVKIIGRPANQASLNYDDHGPATLPPVQFMNLKRLNFTLKRALYDYKAQDANELALRAGDPIVVLSERAGWCMGFANRQTGYFPIKYASKLNFSNLQKLPEPTTTTTTAASSPKLSTCESTMSPASPAVSSSASTLSNRTAPAVSSAQSKLPLANEGLVTPASQVQLTARKKGAFFKHSRSLSGFFASRFSTLRRSLESGA</sequence>
<organism evidence="5 6">
    <name type="scientific">Dimargaris verticillata</name>
    <dbReference type="NCBI Taxonomy" id="2761393"/>
    <lineage>
        <taxon>Eukaryota</taxon>
        <taxon>Fungi</taxon>
        <taxon>Fungi incertae sedis</taxon>
        <taxon>Zoopagomycota</taxon>
        <taxon>Kickxellomycotina</taxon>
        <taxon>Dimargaritomycetes</taxon>
        <taxon>Dimargaritales</taxon>
        <taxon>Dimargaritaceae</taxon>
        <taxon>Dimargaris</taxon>
    </lineage>
</organism>
<dbReference type="Proteomes" id="UP001151582">
    <property type="component" value="Unassembled WGS sequence"/>
</dbReference>
<dbReference type="Gene3D" id="2.30.30.40">
    <property type="entry name" value="SH3 Domains"/>
    <property type="match status" value="2"/>
</dbReference>
<dbReference type="PROSITE" id="PS50002">
    <property type="entry name" value="SH3"/>
    <property type="match status" value="2"/>
</dbReference>
<feature type="compositionally biased region" description="Polar residues" evidence="3">
    <location>
        <begin position="176"/>
        <end position="186"/>
    </location>
</feature>
<dbReference type="EMBL" id="JANBQB010000029">
    <property type="protein sequence ID" value="KAJ1984142.1"/>
    <property type="molecule type" value="Genomic_DNA"/>
</dbReference>
<name>A0A9W8B6G1_9FUNG</name>
<dbReference type="Pfam" id="PF00018">
    <property type="entry name" value="SH3_1"/>
    <property type="match status" value="1"/>
</dbReference>
<dbReference type="CDD" id="cd00174">
    <property type="entry name" value="SH3"/>
    <property type="match status" value="1"/>
</dbReference>
<feature type="domain" description="SH3" evidence="4">
    <location>
        <begin position="102"/>
        <end position="160"/>
    </location>
</feature>
<dbReference type="SMART" id="SM00326">
    <property type="entry name" value="SH3"/>
    <property type="match status" value="2"/>
</dbReference>
<dbReference type="InterPro" id="IPR001452">
    <property type="entry name" value="SH3_domain"/>
</dbReference>
<feature type="region of interest" description="Disordered" evidence="3">
    <location>
        <begin position="166"/>
        <end position="201"/>
    </location>
</feature>
<keyword evidence="1 2" id="KW-0728">SH3 domain</keyword>
<dbReference type="OrthoDB" id="5971719at2759"/>
<evidence type="ECO:0000256" key="3">
    <source>
        <dbReference type="SAM" id="MobiDB-lite"/>
    </source>
</evidence>
<feature type="compositionally biased region" description="Low complexity" evidence="3">
    <location>
        <begin position="187"/>
        <end position="201"/>
    </location>
</feature>
<dbReference type="AlphaFoldDB" id="A0A9W8B6G1"/>
<gene>
    <name evidence="5" type="ORF">H4R34_000853</name>
</gene>
<evidence type="ECO:0000313" key="5">
    <source>
        <dbReference type="EMBL" id="KAJ1984142.1"/>
    </source>
</evidence>
<reference evidence="5" key="1">
    <citation type="submission" date="2022-07" db="EMBL/GenBank/DDBJ databases">
        <title>Phylogenomic reconstructions and comparative analyses of Kickxellomycotina fungi.</title>
        <authorList>
            <person name="Reynolds N.K."/>
            <person name="Stajich J.E."/>
            <person name="Barry K."/>
            <person name="Grigoriev I.V."/>
            <person name="Crous P."/>
            <person name="Smith M.E."/>
        </authorList>
    </citation>
    <scope>NUCLEOTIDE SEQUENCE</scope>
    <source>
        <strain evidence="5">RSA 567</strain>
    </source>
</reference>
<dbReference type="InterPro" id="IPR050384">
    <property type="entry name" value="Endophilin_SH3RF"/>
</dbReference>
<evidence type="ECO:0000256" key="1">
    <source>
        <dbReference type="ARBA" id="ARBA00022443"/>
    </source>
</evidence>
<dbReference type="Pfam" id="PF14604">
    <property type="entry name" value="SH3_9"/>
    <property type="match status" value="1"/>
</dbReference>
<dbReference type="PANTHER" id="PTHR14167">
    <property type="entry name" value="SH3 DOMAIN-CONTAINING"/>
    <property type="match status" value="1"/>
</dbReference>
<accession>A0A9W8B6G1</accession>